<name>A0ACC0P3Q6_RHOML</name>
<dbReference type="EMBL" id="CM046391">
    <property type="protein sequence ID" value="KAI8560171.1"/>
    <property type="molecule type" value="Genomic_DNA"/>
</dbReference>
<organism evidence="1 2">
    <name type="scientific">Rhododendron molle</name>
    <name type="common">Chinese azalea</name>
    <name type="synonym">Azalea mollis</name>
    <dbReference type="NCBI Taxonomy" id="49168"/>
    <lineage>
        <taxon>Eukaryota</taxon>
        <taxon>Viridiplantae</taxon>
        <taxon>Streptophyta</taxon>
        <taxon>Embryophyta</taxon>
        <taxon>Tracheophyta</taxon>
        <taxon>Spermatophyta</taxon>
        <taxon>Magnoliopsida</taxon>
        <taxon>eudicotyledons</taxon>
        <taxon>Gunneridae</taxon>
        <taxon>Pentapetalae</taxon>
        <taxon>asterids</taxon>
        <taxon>Ericales</taxon>
        <taxon>Ericaceae</taxon>
        <taxon>Ericoideae</taxon>
        <taxon>Rhodoreae</taxon>
        <taxon>Rhododendron</taxon>
    </lineage>
</organism>
<evidence type="ECO:0000313" key="1">
    <source>
        <dbReference type="EMBL" id="KAI8560171.1"/>
    </source>
</evidence>
<accession>A0ACC0P3Q6</accession>
<evidence type="ECO:0000313" key="2">
    <source>
        <dbReference type="Proteomes" id="UP001062846"/>
    </source>
</evidence>
<gene>
    <name evidence="1" type="ORF">RHMOL_Rhmol04G0235300</name>
</gene>
<reference evidence="1" key="1">
    <citation type="submission" date="2022-02" db="EMBL/GenBank/DDBJ databases">
        <title>Plant Genome Project.</title>
        <authorList>
            <person name="Zhang R.-G."/>
        </authorList>
    </citation>
    <scope>NUCLEOTIDE SEQUENCE</scope>
    <source>
        <strain evidence="1">AT1</strain>
    </source>
</reference>
<keyword evidence="2" id="KW-1185">Reference proteome</keyword>
<sequence>MLRSDTLEDPTSFIVEAKGSIKNCIFTLRLTCIDDTSKSDTKSIESKSSSELKFVPLGPPRHSFYFEFESTVLGNPEGFYEMHDPTSDYFADFYINCVDPDDEGIDFEGIVPAELRSLIKREDERHA</sequence>
<dbReference type="Proteomes" id="UP001062846">
    <property type="component" value="Chromosome 4"/>
</dbReference>
<proteinExistence type="predicted"/>
<protein>
    <submittedName>
        <fullName evidence="1">Uncharacterized protein</fullName>
    </submittedName>
</protein>
<comment type="caution">
    <text evidence="1">The sequence shown here is derived from an EMBL/GenBank/DDBJ whole genome shotgun (WGS) entry which is preliminary data.</text>
</comment>